<keyword evidence="9" id="KW-0732">Signal</keyword>
<comment type="similarity">
    <text evidence="1">Belongs to the peptidase A1 family.</text>
</comment>
<evidence type="ECO:0000256" key="4">
    <source>
        <dbReference type="ARBA" id="ARBA00022801"/>
    </source>
</evidence>
<evidence type="ECO:0000313" key="11">
    <source>
        <dbReference type="EnsemblMetazoa" id="XP_012063660.1"/>
    </source>
</evidence>
<dbReference type="GO" id="GO:0006508">
    <property type="term" value="P:proteolysis"/>
    <property type="evidence" value="ECO:0007669"/>
    <property type="project" value="UniProtKB-KW"/>
</dbReference>
<dbReference type="PANTHER" id="PTHR47966">
    <property type="entry name" value="BETA-SITE APP-CLEAVING ENZYME, ISOFORM A-RELATED"/>
    <property type="match status" value="1"/>
</dbReference>
<dbReference type="EMBL" id="ADTU01001090">
    <property type="status" value="NOT_ANNOTATED_CDS"/>
    <property type="molecule type" value="Genomic_DNA"/>
</dbReference>
<dbReference type="KEGG" id="acep:105626983"/>
<keyword evidence="5 8" id="KW-1015">Disulfide bond</keyword>
<organism evidence="11 12">
    <name type="scientific">Atta cephalotes</name>
    <name type="common">Leafcutter ant</name>
    <dbReference type="NCBI Taxonomy" id="12957"/>
    <lineage>
        <taxon>Eukaryota</taxon>
        <taxon>Metazoa</taxon>
        <taxon>Ecdysozoa</taxon>
        <taxon>Arthropoda</taxon>
        <taxon>Hexapoda</taxon>
        <taxon>Insecta</taxon>
        <taxon>Pterygota</taxon>
        <taxon>Neoptera</taxon>
        <taxon>Endopterygota</taxon>
        <taxon>Hymenoptera</taxon>
        <taxon>Apocrita</taxon>
        <taxon>Aculeata</taxon>
        <taxon>Formicoidea</taxon>
        <taxon>Formicidae</taxon>
        <taxon>Myrmicinae</taxon>
        <taxon>Atta</taxon>
    </lineage>
</organism>
<dbReference type="OrthoDB" id="7543269at2759"/>
<proteinExistence type="inferred from homology"/>
<feature type="signal peptide" evidence="9">
    <location>
        <begin position="1"/>
        <end position="17"/>
    </location>
</feature>
<dbReference type="FunFam" id="2.40.70.10:FF:000008">
    <property type="entry name" value="Cathepsin D"/>
    <property type="match status" value="1"/>
</dbReference>
<protein>
    <recommendedName>
        <fullName evidence="10">Peptidase A1 domain-containing protein</fullName>
    </recommendedName>
</protein>
<keyword evidence="4" id="KW-0378">Hydrolase</keyword>
<sequence>MFQFFVAVAILSVLINAELQRNPLYETNSTRRSIDIDHRQRRSDRRRVIRINLRDDHENSFFGYLSIGSYPQYFKVLFDTNSSNFWMLSKNCHSNTLACSSKSNMNFDDSKSMTYIPSNTSFDIEYNGDVISGYLSTDVAYFGFINPIAIQNQTFGKAISYKRQLPFNPNYHGIVGMGYSTSAITGIPILTNMVQQDLLLRPIFSIYMKRKFLTSEIVGELIFGDIDSSLYIGKLTNVNVTRKGYWQFNMNKVQLGNNNILCENDCQAIIDSSNFRISGPPSAIAVINKYIRTISLSDPAIVDCKKIYKLPDIYFIIGGKVFELTSKDYIIKSTLSSDIFCISPFEDNNISDKDGPTWVLGNLFLRRYYIKFDMGKNQMGFAPIR</sequence>
<dbReference type="STRING" id="12957.A0A158P1K2"/>
<evidence type="ECO:0000256" key="5">
    <source>
        <dbReference type="ARBA" id="ARBA00023157"/>
    </source>
</evidence>
<reference evidence="11" key="2">
    <citation type="submission" date="2016-04" db="UniProtKB">
        <authorList>
            <consortium name="EnsemblMetazoa"/>
        </authorList>
    </citation>
    <scope>IDENTIFICATION</scope>
</reference>
<dbReference type="PROSITE" id="PS51767">
    <property type="entry name" value="PEPTIDASE_A1"/>
    <property type="match status" value="1"/>
</dbReference>
<dbReference type="GO" id="GO:0004190">
    <property type="term" value="F:aspartic-type endopeptidase activity"/>
    <property type="evidence" value="ECO:0007669"/>
    <property type="project" value="UniProtKB-KW"/>
</dbReference>
<name>A0A158P1K2_ATTCE</name>
<keyword evidence="12" id="KW-1185">Reference proteome</keyword>
<evidence type="ECO:0000256" key="9">
    <source>
        <dbReference type="SAM" id="SignalP"/>
    </source>
</evidence>
<dbReference type="AlphaFoldDB" id="A0A158P1K2"/>
<dbReference type="InParanoid" id="A0A158P1K2"/>
<dbReference type="Gene3D" id="2.40.70.10">
    <property type="entry name" value="Acid Proteases"/>
    <property type="match status" value="2"/>
</dbReference>
<gene>
    <name evidence="11" type="primary">105626983</name>
</gene>
<evidence type="ECO:0000256" key="1">
    <source>
        <dbReference type="ARBA" id="ARBA00007447"/>
    </source>
</evidence>
<feature type="disulfide bond" evidence="8">
    <location>
        <begin position="304"/>
        <end position="341"/>
    </location>
</feature>
<keyword evidence="3" id="KW-0064">Aspartyl protease</keyword>
<feature type="chain" id="PRO_5007629879" description="Peptidase A1 domain-containing protein" evidence="9">
    <location>
        <begin position="18"/>
        <end position="385"/>
    </location>
</feature>
<dbReference type="GO" id="GO:0005764">
    <property type="term" value="C:lysosome"/>
    <property type="evidence" value="ECO:0007669"/>
    <property type="project" value="TreeGrafter"/>
</dbReference>
<evidence type="ECO:0000313" key="12">
    <source>
        <dbReference type="Proteomes" id="UP000005205"/>
    </source>
</evidence>
<accession>A0A158P1K2</accession>
<dbReference type="EMBL" id="ADTU01001091">
    <property type="status" value="NOT_ANNOTATED_CDS"/>
    <property type="molecule type" value="Genomic_DNA"/>
</dbReference>
<evidence type="ECO:0000256" key="2">
    <source>
        <dbReference type="ARBA" id="ARBA00022670"/>
    </source>
</evidence>
<feature type="disulfide bond" evidence="8">
    <location>
        <begin position="262"/>
        <end position="266"/>
    </location>
</feature>
<dbReference type="InterPro" id="IPR001461">
    <property type="entry name" value="Aspartic_peptidase_A1"/>
</dbReference>
<dbReference type="PANTHER" id="PTHR47966:SF51">
    <property type="entry name" value="BETA-SITE APP-CLEAVING ENZYME, ISOFORM A-RELATED"/>
    <property type="match status" value="1"/>
</dbReference>
<dbReference type="PRINTS" id="PR00792">
    <property type="entry name" value="PEPSIN"/>
</dbReference>
<feature type="domain" description="Peptidase A1" evidence="10">
    <location>
        <begin position="61"/>
        <end position="382"/>
    </location>
</feature>
<dbReference type="Proteomes" id="UP000005205">
    <property type="component" value="Unassembled WGS sequence"/>
</dbReference>
<dbReference type="InterPro" id="IPR021109">
    <property type="entry name" value="Peptidase_aspartic_dom_sf"/>
</dbReference>
<evidence type="ECO:0000259" key="10">
    <source>
        <dbReference type="PROSITE" id="PS51767"/>
    </source>
</evidence>
<dbReference type="Pfam" id="PF00026">
    <property type="entry name" value="Asp"/>
    <property type="match status" value="1"/>
</dbReference>
<dbReference type="FunFam" id="2.40.70.10:FF:000002">
    <property type="entry name" value="Vacuolar aspartic proteinase"/>
    <property type="match status" value="1"/>
</dbReference>
<dbReference type="SUPFAM" id="SSF50630">
    <property type="entry name" value="Acid proteases"/>
    <property type="match status" value="1"/>
</dbReference>
<dbReference type="InterPro" id="IPR033121">
    <property type="entry name" value="PEPTIDASE_A1"/>
</dbReference>
<dbReference type="EnsemblMetazoa" id="XM_012208270.1">
    <property type="protein sequence ID" value="XP_012063660.1"/>
    <property type="gene ID" value="LOC105626983"/>
</dbReference>
<evidence type="ECO:0000256" key="7">
    <source>
        <dbReference type="PIRSR" id="PIRSR601461-1"/>
    </source>
</evidence>
<evidence type="ECO:0000256" key="8">
    <source>
        <dbReference type="PIRSR" id="PIRSR601461-2"/>
    </source>
</evidence>
<evidence type="ECO:0000256" key="6">
    <source>
        <dbReference type="ARBA" id="ARBA00023180"/>
    </source>
</evidence>
<keyword evidence="2" id="KW-0645">Protease</keyword>
<feature type="disulfide bond" evidence="8">
    <location>
        <begin position="92"/>
        <end position="99"/>
    </location>
</feature>
<evidence type="ECO:0000256" key="3">
    <source>
        <dbReference type="ARBA" id="ARBA00022750"/>
    </source>
</evidence>
<reference evidence="12" key="1">
    <citation type="journal article" date="2011" name="PLoS Genet.">
        <title>The genome sequence of the leaf-cutter ant Atta cephalotes reveals insights into its obligate symbiotic lifestyle.</title>
        <authorList>
            <person name="Suen G."/>
            <person name="Teiling C."/>
            <person name="Li L."/>
            <person name="Holt C."/>
            <person name="Abouheif E."/>
            <person name="Bornberg-Bauer E."/>
            <person name="Bouffard P."/>
            <person name="Caldera E.J."/>
            <person name="Cash E."/>
            <person name="Cavanaugh A."/>
            <person name="Denas O."/>
            <person name="Elhaik E."/>
            <person name="Fave M.J."/>
            <person name="Gadau J."/>
            <person name="Gibson J.D."/>
            <person name="Graur D."/>
            <person name="Grubbs K.J."/>
            <person name="Hagen D.E."/>
            <person name="Harkins T.T."/>
            <person name="Helmkampf M."/>
            <person name="Hu H."/>
            <person name="Johnson B.R."/>
            <person name="Kim J."/>
            <person name="Marsh S.E."/>
            <person name="Moeller J.A."/>
            <person name="Munoz-Torres M.C."/>
            <person name="Murphy M.C."/>
            <person name="Naughton M.C."/>
            <person name="Nigam S."/>
            <person name="Overson R."/>
            <person name="Rajakumar R."/>
            <person name="Reese J.T."/>
            <person name="Scott J.J."/>
            <person name="Smith C.R."/>
            <person name="Tao S."/>
            <person name="Tsutsui N.D."/>
            <person name="Viljakainen L."/>
            <person name="Wissler L."/>
            <person name="Yandell M.D."/>
            <person name="Zimmer F."/>
            <person name="Taylor J."/>
            <person name="Slater S.C."/>
            <person name="Clifton S.W."/>
            <person name="Warren W.C."/>
            <person name="Elsik C.G."/>
            <person name="Smith C.D."/>
            <person name="Weinstock G.M."/>
            <person name="Gerardo N.M."/>
            <person name="Currie C.R."/>
        </authorList>
    </citation>
    <scope>NUCLEOTIDE SEQUENCE [LARGE SCALE GENOMIC DNA]</scope>
</reference>
<feature type="active site" evidence="7">
    <location>
        <position position="79"/>
    </location>
</feature>
<keyword evidence="6" id="KW-0325">Glycoprotein</keyword>
<feature type="active site" evidence="7">
    <location>
        <position position="271"/>
    </location>
</feature>